<proteinExistence type="predicted"/>
<dbReference type="InterPro" id="IPR034660">
    <property type="entry name" value="DinB/YfiT-like"/>
</dbReference>
<dbReference type="SUPFAM" id="SSF109854">
    <property type="entry name" value="DinB/YfiT-like putative metalloenzymes"/>
    <property type="match status" value="1"/>
</dbReference>
<evidence type="ECO:0000259" key="1">
    <source>
        <dbReference type="Pfam" id="PF12867"/>
    </source>
</evidence>
<evidence type="ECO:0000313" key="2">
    <source>
        <dbReference type="EMBL" id="XBV86050.1"/>
    </source>
</evidence>
<feature type="domain" description="DinB-like" evidence="1">
    <location>
        <begin position="13"/>
        <end position="151"/>
    </location>
</feature>
<organism evidence="2">
    <name type="scientific">Deinococcus sonorensis KR-87</name>
    <dbReference type="NCBI Taxonomy" id="694439"/>
    <lineage>
        <taxon>Bacteria</taxon>
        <taxon>Thermotogati</taxon>
        <taxon>Deinococcota</taxon>
        <taxon>Deinococci</taxon>
        <taxon>Deinococcales</taxon>
        <taxon>Deinococcaceae</taxon>
        <taxon>Deinococcus</taxon>
    </lineage>
</organism>
<sequence>MTLPTLGAFLAEQYRAELEAFRAALDAVPDEQFGVATLSHSPAWHALHIGEWLRVTVLEDRTPTFHHLGWEDREWVRSLGTAPAPLSETASKADILGQLDDIGARAVATLEAATETQLGGMVPSPSAPSGERPRLPALGQHLRHIAYHRGQVQLGKKGSR</sequence>
<gene>
    <name evidence="2" type="ORF">ABOD76_07055</name>
</gene>
<dbReference type="KEGG" id="dsc:ABOD76_07055"/>
<dbReference type="RefSeq" id="WP_350244101.1">
    <property type="nucleotide sequence ID" value="NZ_CP158299.1"/>
</dbReference>
<accession>A0AAU7UCD7</accession>
<dbReference type="EMBL" id="CP158299">
    <property type="protein sequence ID" value="XBV86050.1"/>
    <property type="molecule type" value="Genomic_DNA"/>
</dbReference>
<protein>
    <submittedName>
        <fullName evidence="2">DinB family protein</fullName>
    </submittedName>
</protein>
<reference evidence="2" key="1">
    <citation type="submission" date="2024-06" db="EMBL/GenBank/DDBJ databases">
        <title>Draft Genome Sequence of Deinococcus sonorensis Type Strain KR-87, a Biofilm Producing Representative of the Genus Deinococcus.</title>
        <authorList>
            <person name="Boren L.S."/>
            <person name="Grosso R.A."/>
            <person name="Hugenberg-Cox A.N."/>
            <person name="Hill J.T.E."/>
            <person name="Albert C.M."/>
            <person name="Tuohy J.M."/>
        </authorList>
    </citation>
    <scope>NUCLEOTIDE SEQUENCE</scope>
    <source>
        <strain evidence="2">KR-87</strain>
    </source>
</reference>
<dbReference type="InterPro" id="IPR024775">
    <property type="entry name" value="DinB-like"/>
</dbReference>
<dbReference type="Gene3D" id="1.20.120.450">
    <property type="entry name" value="dinb family like domain"/>
    <property type="match status" value="1"/>
</dbReference>
<name>A0AAU7UCD7_9DEIO</name>
<dbReference type="Pfam" id="PF12867">
    <property type="entry name" value="DinB_2"/>
    <property type="match status" value="1"/>
</dbReference>
<dbReference type="AlphaFoldDB" id="A0AAU7UCD7"/>